<keyword evidence="3" id="KW-1185">Reference proteome</keyword>
<feature type="transmembrane region" description="Helical" evidence="1">
    <location>
        <begin position="56"/>
        <end position="78"/>
    </location>
</feature>
<evidence type="ECO:0000313" key="3">
    <source>
        <dbReference type="Proteomes" id="UP001359886"/>
    </source>
</evidence>
<comment type="caution">
    <text evidence="2">The sequence shown here is derived from an EMBL/GenBank/DDBJ whole genome shotgun (WGS) entry which is preliminary data.</text>
</comment>
<protein>
    <submittedName>
        <fullName evidence="2">Uncharacterized protein</fullName>
    </submittedName>
</protein>
<dbReference type="EMBL" id="JAZHOG010000006">
    <property type="protein sequence ID" value="MEJ8568070.1"/>
    <property type="molecule type" value="Genomic_DNA"/>
</dbReference>
<proteinExistence type="predicted"/>
<reference evidence="2 3" key="1">
    <citation type="submission" date="2024-02" db="EMBL/GenBank/DDBJ databases">
        <title>A novel Wenzhouxiangellaceae bacterium, isolated from coastal sediments.</title>
        <authorList>
            <person name="Du Z.-J."/>
            <person name="Ye Y.-Q."/>
            <person name="Zhang X.-Y."/>
        </authorList>
    </citation>
    <scope>NUCLEOTIDE SEQUENCE [LARGE SCALE GENOMIC DNA]</scope>
    <source>
        <strain evidence="2 3">CH-27</strain>
    </source>
</reference>
<evidence type="ECO:0000313" key="2">
    <source>
        <dbReference type="EMBL" id="MEJ8568070.1"/>
    </source>
</evidence>
<dbReference type="Proteomes" id="UP001359886">
    <property type="component" value="Unassembled WGS sequence"/>
</dbReference>
<keyword evidence="1" id="KW-1133">Transmembrane helix</keyword>
<evidence type="ECO:0000256" key="1">
    <source>
        <dbReference type="SAM" id="Phobius"/>
    </source>
</evidence>
<sequence>MIASAPIRIVTAWMAAVVLAYLLAATFATGAVVLALRRLEVPLDPGTVFGMVLHDWAGMTGIFLPAVAIGLALALPVAAGLARHRPEWRIGLAVLAGAVALVAVHLILKASFGITPVAVARTIPGLLSQAVAGAAGGGLYAVLRLRRP</sequence>
<gene>
    <name evidence="2" type="ORF">V3330_10570</name>
</gene>
<keyword evidence="1" id="KW-0472">Membrane</keyword>
<feature type="transmembrane region" description="Helical" evidence="1">
    <location>
        <begin position="12"/>
        <end position="36"/>
    </location>
</feature>
<accession>A0AAW9RI68</accession>
<feature type="transmembrane region" description="Helical" evidence="1">
    <location>
        <begin position="90"/>
        <end position="114"/>
    </location>
</feature>
<organism evidence="2 3">
    <name type="scientific">Elongatibacter sediminis</name>
    <dbReference type="NCBI Taxonomy" id="3119006"/>
    <lineage>
        <taxon>Bacteria</taxon>
        <taxon>Pseudomonadati</taxon>
        <taxon>Pseudomonadota</taxon>
        <taxon>Gammaproteobacteria</taxon>
        <taxon>Chromatiales</taxon>
        <taxon>Wenzhouxiangellaceae</taxon>
        <taxon>Elongatibacter</taxon>
    </lineage>
</organism>
<name>A0AAW9RI68_9GAMM</name>
<keyword evidence="1" id="KW-0812">Transmembrane</keyword>
<feature type="transmembrane region" description="Helical" evidence="1">
    <location>
        <begin position="126"/>
        <end position="143"/>
    </location>
</feature>
<dbReference type="RefSeq" id="WP_354695393.1">
    <property type="nucleotide sequence ID" value="NZ_JAZHOG010000006.1"/>
</dbReference>
<dbReference type="AlphaFoldDB" id="A0AAW9RI68"/>